<keyword evidence="2" id="KW-1185">Reference proteome</keyword>
<accession>A0AAD7QZN3</accession>
<comment type="caution">
    <text evidence="1">The sequence shown here is derived from an EMBL/GenBank/DDBJ whole genome shotgun (WGS) entry which is preliminary data.</text>
</comment>
<dbReference type="GeneID" id="80885359"/>
<dbReference type="RefSeq" id="XP_056047790.1">
    <property type="nucleotide sequence ID" value="XM_056190193.1"/>
</dbReference>
<dbReference type="Proteomes" id="UP001217417">
    <property type="component" value="Unassembled WGS sequence"/>
</dbReference>
<protein>
    <submittedName>
        <fullName evidence="1">Uncharacterized protein</fullName>
    </submittedName>
</protein>
<evidence type="ECO:0000313" key="2">
    <source>
        <dbReference type="Proteomes" id="UP001217417"/>
    </source>
</evidence>
<reference evidence="1" key="1">
    <citation type="submission" date="2023-03" db="EMBL/GenBank/DDBJ databases">
        <title>Near-Complete genome sequence of Lipomyces tetrasporous NRRL Y-64009, an oleaginous yeast capable of growing on lignocellulosic hydrolysates.</title>
        <authorList>
            <consortium name="Lawrence Berkeley National Laboratory"/>
            <person name="Jagtap S.S."/>
            <person name="Liu J.-J."/>
            <person name="Walukiewicz H.E."/>
            <person name="Pangilinan J."/>
            <person name="Lipzen A."/>
            <person name="Ahrendt S."/>
            <person name="Koriabine M."/>
            <person name="Cobaugh K."/>
            <person name="Salamov A."/>
            <person name="Yoshinaga Y."/>
            <person name="Ng V."/>
            <person name="Daum C."/>
            <person name="Grigoriev I.V."/>
            <person name="Slininger P.J."/>
            <person name="Dien B.S."/>
            <person name="Jin Y.-S."/>
            <person name="Rao C.V."/>
        </authorList>
    </citation>
    <scope>NUCLEOTIDE SEQUENCE</scope>
    <source>
        <strain evidence="1">NRRL Y-64009</strain>
    </source>
</reference>
<evidence type="ECO:0000313" key="1">
    <source>
        <dbReference type="EMBL" id="KAJ8104340.1"/>
    </source>
</evidence>
<name>A0AAD7QZN3_9ASCO</name>
<sequence length="301" mass="34951">MEKFIVSEDGYKKIIEEREKSNRRHKVWYDGESQQVLINCCPSYLHERTRLMVIDSMVDEAVRVMRNAGVSNHVTSRIHNAGHLTTSTIYSRKSYKEPDGLIIFDDDDDESIDPSRIAFELSVSQSYSSLRRATLWWIEQKQATVAVLLCLTEVDRNSGAAHRVFHTIEDRNAEMQTYLIEFNRQRRVERRPLGLLKYNGYKWFGTLRDAFFETYRETDAGIVKSEPVHLVKDGVDVTDAIPRDLTVEVGDFVPHNWLSDDVVRRLVVNFFQPQTFMDGLSSAIVRTALNRVEETFEVEEH</sequence>
<proteinExistence type="predicted"/>
<dbReference type="EMBL" id="JARPMG010000001">
    <property type="protein sequence ID" value="KAJ8104340.1"/>
    <property type="molecule type" value="Genomic_DNA"/>
</dbReference>
<organism evidence="1 2">
    <name type="scientific">Lipomyces tetrasporus</name>
    <dbReference type="NCBI Taxonomy" id="54092"/>
    <lineage>
        <taxon>Eukaryota</taxon>
        <taxon>Fungi</taxon>
        <taxon>Dikarya</taxon>
        <taxon>Ascomycota</taxon>
        <taxon>Saccharomycotina</taxon>
        <taxon>Lipomycetes</taxon>
        <taxon>Lipomycetales</taxon>
        <taxon>Lipomycetaceae</taxon>
        <taxon>Lipomyces</taxon>
    </lineage>
</organism>
<gene>
    <name evidence="1" type="ORF">POJ06DRAFT_285280</name>
</gene>
<dbReference type="AlphaFoldDB" id="A0AAD7QZN3"/>